<dbReference type="eggNOG" id="COG2931">
    <property type="taxonomic scope" value="Bacteria"/>
</dbReference>
<dbReference type="NCBIfam" id="TIGR02595">
    <property type="entry name" value="PEP_CTERM"/>
    <property type="match status" value="1"/>
</dbReference>
<name>D5EMW0_CORAD</name>
<accession>D5EMW0</accession>
<dbReference type="Proteomes" id="UP000000925">
    <property type="component" value="Chromosome"/>
</dbReference>
<dbReference type="RefSeq" id="WP_013044072.1">
    <property type="nucleotide sequence ID" value="NC_014008.1"/>
</dbReference>
<gene>
    <name evidence="3" type="ordered locus">Caka_2333</name>
</gene>
<evidence type="ECO:0000313" key="4">
    <source>
        <dbReference type="Proteomes" id="UP000000925"/>
    </source>
</evidence>
<dbReference type="KEGG" id="caa:Caka_2333"/>
<feature type="domain" description="Spondin" evidence="2">
    <location>
        <begin position="38"/>
        <end position="153"/>
    </location>
</feature>
<dbReference type="AlphaFoldDB" id="D5EMW0"/>
<dbReference type="InterPro" id="IPR009465">
    <property type="entry name" value="Spondin_N"/>
</dbReference>
<evidence type="ECO:0000259" key="2">
    <source>
        <dbReference type="Pfam" id="PF06468"/>
    </source>
</evidence>
<organism evidence="3 4">
    <name type="scientific">Coraliomargarita akajimensis (strain DSM 45221 / IAM 15411 / JCM 23193 / KCTC 12865 / 04OKA010-24)</name>
    <dbReference type="NCBI Taxonomy" id="583355"/>
    <lineage>
        <taxon>Bacteria</taxon>
        <taxon>Pseudomonadati</taxon>
        <taxon>Verrucomicrobiota</taxon>
        <taxon>Opitutia</taxon>
        <taxon>Puniceicoccales</taxon>
        <taxon>Coraliomargaritaceae</taxon>
        <taxon>Coraliomargarita</taxon>
    </lineage>
</organism>
<reference evidence="3 4" key="1">
    <citation type="journal article" date="2010" name="Stand. Genomic Sci.">
        <title>Complete genome sequence of Coraliomargarita akajimensis type strain (04OKA010-24).</title>
        <authorList>
            <person name="Mavromatis K."/>
            <person name="Abt B."/>
            <person name="Brambilla E."/>
            <person name="Lapidus A."/>
            <person name="Copeland A."/>
            <person name="Deshpande S."/>
            <person name="Nolan M."/>
            <person name="Lucas S."/>
            <person name="Tice H."/>
            <person name="Cheng J.F."/>
            <person name="Han C."/>
            <person name="Detter J.C."/>
            <person name="Woyke T."/>
            <person name="Goodwin L."/>
            <person name="Pitluck S."/>
            <person name="Held B."/>
            <person name="Brettin T."/>
            <person name="Tapia R."/>
            <person name="Ivanova N."/>
            <person name="Mikhailova N."/>
            <person name="Pati A."/>
            <person name="Liolios K."/>
            <person name="Chen A."/>
            <person name="Palaniappan K."/>
            <person name="Land M."/>
            <person name="Hauser L."/>
            <person name="Chang Y.J."/>
            <person name="Jeffries C.D."/>
            <person name="Rohde M."/>
            <person name="Goker M."/>
            <person name="Bristow J."/>
            <person name="Eisen J.A."/>
            <person name="Markowitz V."/>
            <person name="Hugenholtz P."/>
            <person name="Klenk H.P."/>
            <person name="Kyrpides N.C."/>
        </authorList>
    </citation>
    <scope>NUCLEOTIDE SEQUENCE [LARGE SCALE GENOMIC DNA]</scope>
    <source>
        <strain evidence="4">DSM 45221 / IAM 15411 / JCM 23193 / KCTC 12865</strain>
    </source>
</reference>
<dbReference type="HOGENOM" id="CLU_1007750_0_0_0"/>
<dbReference type="Pfam" id="PF06468">
    <property type="entry name" value="Spond_N"/>
    <property type="match status" value="1"/>
</dbReference>
<dbReference type="InterPro" id="IPR038678">
    <property type="entry name" value="Spondin_N_sf"/>
</dbReference>
<evidence type="ECO:0000313" key="3">
    <source>
        <dbReference type="EMBL" id="ADE55350.1"/>
    </source>
</evidence>
<keyword evidence="1" id="KW-0732">Signal</keyword>
<dbReference type="STRING" id="583355.Caka_2333"/>
<proteinExistence type="predicted"/>
<feature type="signal peptide" evidence="1">
    <location>
        <begin position="1"/>
        <end position="20"/>
    </location>
</feature>
<dbReference type="EMBL" id="CP001998">
    <property type="protein sequence ID" value="ADE55350.1"/>
    <property type="molecule type" value="Genomic_DNA"/>
</dbReference>
<evidence type="ECO:0000256" key="1">
    <source>
        <dbReference type="SAM" id="SignalP"/>
    </source>
</evidence>
<protein>
    <recommendedName>
        <fullName evidence="2">Spondin domain-containing protein</fullName>
    </recommendedName>
</protein>
<keyword evidence="4" id="KW-1185">Reference proteome</keyword>
<sequence length="259" mass="26526">MKTILLALGAVAASSSMLNAFDVRVTVTNDAGSGGLYFTPVWTGFHNGTFDLFDSGSPASAGLENLAENGDVSTLNSEFGSANGRLSNTLTSASGIGPGLFDPGRSASFDISLDEVDNRYLSFASMILPSNDAFIGNGDPTSIELFDAMGNFNGPITLTILGANVYDSGSELNDTMGAPFSMIGGTSTDTADGVSLHAGLDNFLGSELGNGDLLTTAFGASTGIATITVSAVPEPSSYAAIAGVFMLAAAVYTRRRRRP</sequence>
<dbReference type="NCBIfam" id="NF038123">
    <property type="entry name" value="NF038123_dom"/>
    <property type="match status" value="1"/>
</dbReference>
<dbReference type="Gene3D" id="2.60.40.2130">
    <property type="entry name" value="F-spondin domain"/>
    <property type="match status" value="1"/>
</dbReference>
<dbReference type="InterPro" id="IPR013424">
    <property type="entry name" value="Ice-binding_C"/>
</dbReference>
<feature type="chain" id="PRO_5003071620" description="Spondin domain-containing protein" evidence="1">
    <location>
        <begin position="21"/>
        <end position="259"/>
    </location>
</feature>
<dbReference type="OrthoDB" id="194985at2"/>